<protein>
    <submittedName>
        <fullName evidence="1">Uncharacterized protein</fullName>
    </submittedName>
</protein>
<evidence type="ECO:0000313" key="1">
    <source>
        <dbReference type="EMBL" id="OQE58769.1"/>
    </source>
</evidence>
<proteinExistence type="predicted"/>
<name>A0A1V6W7E8_PENNA</name>
<gene>
    <name evidence="1" type="ORF">PENNAL_c0359G04739</name>
</gene>
<comment type="caution">
    <text evidence="1">The sequence shown here is derived from an EMBL/GenBank/DDBJ whole genome shotgun (WGS) entry which is preliminary data.</text>
</comment>
<dbReference type="EMBL" id="MOOB01000359">
    <property type="protein sequence ID" value="OQE58769.1"/>
    <property type="molecule type" value="Genomic_DNA"/>
</dbReference>
<feature type="non-terminal residue" evidence="1">
    <location>
        <position position="1"/>
    </location>
</feature>
<keyword evidence="2" id="KW-1185">Reference proteome</keyword>
<sequence length="17" mass="1705">SIRCIAGAFRTTAGPAL</sequence>
<feature type="non-terminal residue" evidence="1">
    <location>
        <position position="17"/>
    </location>
</feature>
<reference evidence="2" key="1">
    <citation type="journal article" date="2017" name="Nat. Microbiol.">
        <title>Global analysis of biosynthetic gene clusters reveals vast potential of secondary metabolite production in Penicillium species.</title>
        <authorList>
            <person name="Nielsen J.C."/>
            <person name="Grijseels S."/>
            <person name="Prigent S."/>
            <person name="Ji B."/>
            <person name="Dainat J."/>
            <person name="Nielsen K.F."/>
            <person name="Frisvad J.C."/>
            <person name="Workman M."/>
            <person name="Nielsen J."/>
        </authorList>
    </citation>
    <scope>NUCLEOTIDE SEQUENCE [LARGE SCALE GENOMIC DNA]</scope>
    <source>
        <strain evidence="2">IBT 13039</strain>
    </source>
</reference>
<evidence type="ECO:0000313" key="2">
    <source>
        <dbReference type="Proteomes" id="UP000191691"/>
    </source>
</evidence>
<dbReference type="Proteomes" id="UP000191691">
    <property type="component" value="Unassembled WGS sequence"/>
</dbReference>
<dbReference type="AlphaFoldDB" id="A0A1V6W7E8"/>
<accession>A0A1V6W7E8</accession>
<organism evidence="1 2">
    <name type="scientific">Penicillium nalgiovense</name>
    <dbReference type="NCBI Taxonomy" id="60175"/>
    <lineage>
        <taxon>Eukaryota</taxon>
        <taxon>Fungi</taxon>
        <taxon>Dikarya</taxon>
        <taxon>Ascomycota</taxon>
        <taxon>Pezizomycotina</taxon>
        <taxon>Eurotiomycetes</taxon>
        <taxon>Eurotiomycetidae</taxon>
        <taxon>Eurotiales</taxon>
        <taxon>Aspergillaceae</taxon>
        <taxon>Penicillium</taxon>
    </lineage>
</organism>